<dbReference type="AlphaFoldDB" id="A0A8J2W7P7"/>
<evidence type="ECO:0000313" key="3">
    <source>
        <dbReference type="EMBL" id="CAG9576074.1"/>
    </source>
</evidence>
<evidence type="ECO:0000256" key="1">
    <source>
        <dbReference type="ARBA" id="ARBA00023002"/>
    </source>
</evidence>
<dbReference type="Pfam" id="PF00106">
    <property type="entry name" value="adh_short"/>
    <property type="match status" value="2"/>
</dbReference>
<dbReference type="PRINTS" id="PR00081">
    <property type="entry name" value="GDHRDH"/>
</dbReference>
<dbReference type="PANTHER" id="PTHR43157">
    <property type="entry name" value="PHOSPHATIDYLINOSITOL-GLYCAN BIOSYNTHESIS CLASS F PROTEIN-RELATED"/>
    <property type="match status" value="1"/>
</dbReference>
<dbReference type="InterPro" id="IPR002347">
    <property type="entry name" value="SDR_fam"/>
</dbReference>
<gene>
    <name evidence="3" type="ORF">DCHRY22_LOCUS11836</name>
</gene>
<accession>A0A8J2W7P7</accession>
<dbReference type="EMBL" id="CAKASE010000074">
    <property type="protein sequence ID" value="CAG9576074.1"/>
    <property type="molecule type" value="Genomic_DNA"/>
</dbReference>
<keyword evidence="4" id="KW-1185">Reference proteome</keyword>
<name>A0A8J2W7P7_9NEOP</name>
<keyword evidence="1" id="KW-0560">Oxidoreductase</keyword>
<organism evidence="3 4">
    <name type="scientific">Danaus chrysippus</name>
    <name type="common">African queen</name>
    <dbReference type="NCBI Taxonomy" id="151541"/>
    <lineage>
        <taxon>Eukaryota</taxon>
        <taxon>Metazoa</taxon>
        <taxon>Ecdysozoa</taxon>
        <taxon>Arthropoda</taxon>
        <taxon>Hexapoda</taxon>
        <taxon>Insecta</taxon>
        <taxon>Pterygota</taxon>
        <taxon>Neoptera</taxon>
        <taxon>Endopterygota</taxon>
        <taxon>Lepidoptera</taxon>
        <taxon>Glossata</taxon>
        <taxon>Ditrysia</taxon>
        <taxon>Papilionoidea</taxon>
        <taxon>Nymphalidae</taxon>
        <taxon>Danainae</taxon>
        <taxon>Danaini</taxon>
        <taxon>Danaina</taxon>
        <taxon>Danaus</taxon>
        <taxon>Anosia</taxon>
    </lineage>
</organism>
<evidence type="ECO:0000256" key="2">
    <source>
        <dbReference type="RuleBase" id="RU000363"/>
    </source>
</evidence>
<dbReference type="PANTHER" id="PTHR43157:SF73">
    <property type="entry name" value="WW DOMAIN-CONTAINING OXIDOREDUCTASE-LIKE PROTEIN"/>
    <property type="match status" value="1"/>
</dbReference>
<protein>
    <submittedName>
        <fullName evidence="3">(African queen) hypothetical protein</fullName>
    </submittedName>
</protein>
<comment type="similarity">
    <text evidence="2">Belongs to the short-chain dehydrogenases/reductases (SDR) family.</text>
</comment>
<dbReference type="PRINTS" id="PR00080">
    <property type="entry name" value="SDRFAMILY"/>
</dbReference>
<evidence type="ECO:0000313" key="4">
    <source>
        <dbReference type="Proteomes" id="UP000789524"/>
    </source>
</evidence>
<dbReference type="OrthoDB" id="191139at2759"/>
<dbReference type="SUPFAM" id="SSF51735">
    <property type="entry name" value="NAD(P)-binding Rossmann-fold domains"/>
    <property type="match status" value="2"/>
</dbReference>
<sequence length="441" mass="49261">MGWFSGRCYSDAKLNGKTIIVTGCNTGIGKVTVEDFYKRGAKVIMACRDIKKAEEAKIDIKETCKNSPNKGKLIVEECNLSSFKSIRKFCQKILSTKTKINVLVNNAGVMMAPRGETEDGFETHFGTNHLGHFLLTMLLLPRIIDNTPARIVTVSSKAHSCAKVIMACRNINKAEEAKEDIVKTCKDLPDKGDIVIEKCDLSSLKSVREFSKKILESEPQINILVNNAGVMMCPKELTEDGFELQFGTNHLAHFLLTMLLLPKIKESAPARIINVSSRAHTRFNMNLDDINFEKRPYSSFEAYAQSKLANVLFARELANRLKDHNIQGVNTYSLHPGVIKTELGRHLDKILFRGARRLIGILTYPFMKSPELGAQTTIYCAVDEKCANETGLYYSDCVAVNPDPKALNDETAKKLWEKSVELVGLDFDPFTVNTDSVKINI</sequence>
<reference evidence="3" key="1">
    <citation type="submission" date="2021-09" db="EMBL/GenBank/DDBJ databases">
        <authorList>
            <person name="Martin H S."/>
        </authorList>
    </citation>
    <scope>NUCLEOTIDE SEQUENCE</scope>
</reference>
<dbReference type="GO" id="GO:0016491">
    <property type="term" value="F:oxidoreductase activity"/>
    <property type="evidence" value="ECO:0007669"/>
    <property type="project" value="UniProtKB-KW"/>
</dbReference>
<dbReference type="InterPro" id="IPR036291">
    <property type="entry name" value="NAD(P)-bd_dom_sf"/>
</dbReference>
<dbReference type="Gene3D" id="3.40.50.720">
    <property type="entry name" value="NAD(P)-binding Rossmann-like Domain"/>
    <property type="match status" value="2"/>
</dbReference>
<comment type="caution">
    <text evidence="3">The sequence shown here is derived from an EMBL/GenBank/DDBJ whole genome shotgun (WGS) entry which is preliminary data.</text>
</comment>
<dbReference type="Proteomes" id="UP000789524">
    <property type="component" value="Unassembled WGS sequence"/>
</dbReference>
<proteinExistence type="inferred from homology"/>